<name>X0U388_9ZZZZ</name>
<dbReference type="AlphaFoldDB" id="X0U388"/>
<organism evidence="1">
    <name type="scientific">marine sediment metagenome</name>
    <dbReference type="NCBI Taxonomy" id="412755"/>
    <lineage>
        <taxon>unclassified sequences</taxon>
        <taxon>metagenomes</taxon>
        <taxon>ecological metagenomes</taxon>
    </lineage>
</organism>
<comment type="caution">
    <text evidence="1">The sequence shown here is derived from an EMBL/GenBank/DDBJ whole genome shotgun (WGS) entry which is preliminary data.</text>
</comment>
<accession>X0U388</accession>
<sequence length="98" mass="10651">MYRLTRISLAHPGVTLLLLAVITVGLAGGLTRLRTEFGYRVLVGDSHPAIVTLDRIIERFSGGLPVQIAWECGDGHACDTVFGRESLEMADTLTRELA</sequence>
<gene>
    <name evidence="1" type="ORF">S01H1_32017</name>
</gene>
<reference evidence="1" key="1">
    <citation type="journal article" date="2014" name="Front. Microbiol.">
        <title>High frequency of phylogenetically diverse reductive dehalogenase-homologous genes in deep subseafloor sedimentary metagenomes.</title>
        <authorList>
            <person name="Kawai M."/>
            <person name="Futagami T."/>
            <person name="Toyoda A."/>
            <person name="Takaki Y."/>
            <person name="Nishi S."/>
            <person name="Hori S."/>
            <person name="Arai W."/>
            <person name="Tsubouchi T."/>
            <person name="Morono Y."/>
            <person name="Uchiyama I."/>
            <person name="Ito T."/>
            <person name="Fujiyama A."/>
            <person name="Inagaki F."/>
            <person name="Takami H."/>
        </authorList>
    </citation>
    <scope>NUCLEOTIDE SEQUENCE</scope>
    <source>
        <strain evidence="1">Expedition CK06-06</strain>
    </source>
</reference>
<evidence type="ECO:0000313" key="1">
    <source>
        <dbReference type="EMBL" id="GAF94867.1"/>
    </source>
</evidence>
<feature type="non-terminal residue" evidence="1">
    <location>
        <position position="98"/>
    </location>
</feature>
<protein>
    <submittedName>
        <fullName evidence="1">Uncharacterized protein</fullName>
    </submittedName>
</protein>
<proteinExistence type="predicted"/>
<dbReference type="EMBL" id="BARS01019798">
    <property type="protein sequence ID" value="GAF94867.1"/>
    <property type="molecule type" value="Genomic_DNA"/>
</dbReference>